<feature type="region of interest" description="Disordered" evidence="1">
    <location>
        <begin position="1309"/>
        <end position="1328"/>
    </location>
</feature>
<evidence type="ECO:0000313" key="3">
    <source>
        <dbReference type="Proteomes" id="UP000466442"/>
    </source>
</evidence>
<feature type="compositionally biased region" description="Polar residues" evidence="1">
    <location>
        <begin position="877"/>
        <end position="924"/>
    </location>
</feature>
<evidence type="ECO:0000313" key="2">
    <source>
        <dbReference type="EMBL" id="KAF6209864.1"/>
    </source>
</evidence>
<feature type="compositionally biased region" description="Basic and acidic residues" evidence="1">
    <location>
        <begin position="264"/>
        <end position="284"/>
    </location>
</feature>
<proteinExistence type="predicted"/>
<feature type="region of interest" description="Disordered" evidence="1">
    <location>
        <begin position="438"/>
        <end position="472"/>
    </location>
</feature>
<feature type="region of interest" description="Disordered" evidence="1">
    <location>
        <begin position="1029"/>
        <end position="1103"/>
    </location>
</feature>
<feature type="region of interest" description="Disordered" evidence="1">
    <location>
        <begin position="1236"/>
        <end position="1259"/>
    </location>
</feature>
<reference evidence="2" key="1">
    <citation type="journal article" date="2021" name="Mol. Ecol. Resour.">
        <title>Apolygus lucorum genome provides insights into omnivorousness and mesophyll feeding.</title>
        <authorList>
            <person name="Liu Y."/>
            <person name="Liu H."/>
            <person name="Wang H."/>
            <person name="Huang T."/>
            <person name="Liu B."/>
            <person name="Yang B."/>
            <person name="Yin L."/>
            <person name="Li B."/>
            <person name="Zhang Y."/>
            <person name="Zhang S."/>
            <person name="Jiang F."/>
            <person name="Zhang X."/>
            <person name="Ren Y."/>
            <person name="Wang B."/>
            <person name="Wang S."/>
            <person name="Lu Y."/>
            <person name="Wu K."/>
            <person name="Fan W."/>
            <person name="Wang G."/>
        </authorList>
    </citation>
    <scope>NUCLEOTIDE SEQUENCE</scope>
    <source>
        <strain evidence="2">12Hb</strain>
    </source>
</reference>
<feature type="region of interest" description="Disordered" evidence="1">
    <location>
        <begin position="61"/>
        <end position="121"/>
    </location>
</feature>
<feature type="compositionally biased region" description="Polar residues" evidence="1">
    <location>
        <begin position="76"/>
        <end position="92"/>
    </location>
</feature>
<feature type="region of interest" description="Disordered" evidence="1">
    <location>
        <begin position="261"/>
        <end position="286"/>
    </location>
</feature>
<name>A0A8S9XMN3_APOLU</name>
<accession>A0A8S9XMN3</accession>
<organism evidence="2 3">
    <name type="scientific">Apolygus lucorum</name>
    <name type="common">Small green plant bug</name>
    <name type="synonym">Lygocoris lucorum</name>
    <dbReference type="NCBI Taxonomy" id="248454"/>
    <lineage>
        <taxon>Eukaryota</taxon>
        <taxon>Metazoa</taxon>
        <taxon>Ecdysozoa</taxon>
        <taxon>Arthropoda</taxon>
        <taxon>Hexapoda</taxon>
        <taxon>Insecta</taxon>
        <taxon>Pterygota</taxon>
        <taxon>Neoptera</taxon>
        <taxon>Paraneoptera</taxon>
        <taxon>Hemiptera</taxon>
        <taxon>Heteroptera</taxon>
        <taxon>Panheteroptera</taxon>
        <taxon>Cimicomorpha</taxon>
        <taxon>Miridae</taxon>
        <taxon>Mirini</taxon>
        <taxon>Apolygus</taxon>
    </lineage>
</organism>
<evidence type="ECO:0000256" key="1">
    <source>
        <dbReference type="SAM" id="MobiDB-lite"/>
    </source>
</evidence>
<dbReference type="EMBL" id="WIXP02000006">
    <property type="protein sequence ID" value="KAF6209864.1"/>
    <property type="molecule type" value="Genomic_DNA"/>
</dbReference>
<protein>
    <submittedName>
        <fullName evidence="2">Uncharacterized protein</fullName>
    </submittedName>
</protein>
<comment type="caution">
    <text evidence="2">The sequence shown here is derived from an EMBL/GenBank/DDBJ whole genome shotgun (WGS) entry which is preliminary data.</text>
</comment>
<feature type="compositionally biased region" description="Polar residues" evidence="1">
    <location>
        <begin position="1056"/>
        <end position="1068"/>
    </location>
</feature>
<feature type="compositionally biased region" description="Polar residues" evidence="1">
    <location>
        <begin position="984"/>
        <end position="1003"/>
    </location>
</feature>
<gene>
    <name evidence="2" type="ORF">GE061_015617</name>
</gene>
<dbReference type="Proteomes" id="UP000466442">
    <property type="component" value="Unassembled WGS sequence"/>
</dbReference>
<feature type="compositionally biased region" description="Basic and acidic residues" evidence="1">
    <location>
        <begin position="1070"/>
        <end position="1101"/>
    </location>
</feature>
<feature type="compositionally biased region" description="Basic residues" evidence="1">
    <location>
        <begin position="947"/>
        <end position="959"/>
    </location>
</feature>
<feature type="compositionally biased region" description="Basic residues" evidence="1">
    <location>
        <begin position="1043"/>
        <end position="1055"/>
    </location>
</feature>
<feature type="compositionally biased region" description="Polar residues" evidence="1">
    <location>
        <begin position="931"/>
        <end position="946"/>
    </location>
</feature>
<feature type="region of interest" description="Disordered" evidence="1">
    <location>
        <begin position="863"/>
        <end position="1003"/>
    </location>
</feature>
<feature type="compositionally biased region" description="Polar residues" evidence="1">
    <location>
        <begin position="1310"/>
        <end position="1326"/>
    </location>
</feature>
<sequence length="1484" mass="166570">MFQEDVEETDNTFFVEQGSSTMKSILKTSNIDNNNPRKRISFSEKATKVYQDNETSQISLAKSSSSVKSSDRNVDCLSTSESNSSINNQTPGRDSKRSRQEVGQITPKAHETSFSEESPSIIESSFQNDSFSSCLANSKKNFKKFRHKPGNHVEIQHSTPVIEEKQSKKDNLSDNYQTEPMETELNTNQQNSDDVVISSNIFSDELVQTFMSQIMEKDGERNSQQISEDVSFPFLNFALTLPGSISSEESLDAQVRMAINISKDSNHNPENKEESKNKETDWNWKTESSTEIIPSSVQCGESASGWMQTPWEDVRGHCNASDNSSFDISLLFNLDGKTLIPGASINENNFKMNKNQGSRDRANVETDAIRVPEDLWNPYQQDRPFCDTRDGKNHHGYLDDRAKYDNTANLQYSYPPPAAKQQVAEKESVFQTYTILENATNPGKDPSLEVGPSSNQGSAEMDISPRDSYQRNQTRNNVFERSDEEIGKPNVAKLDRLVINTSSSIGYAFNNGLPETADSNEMSNSTSHEPKLLQNLKKNALKEPTLRLLTPNKIKNTNQQHTSGHPESEPARMVKQLQYQPTEEQENGKSHIEMELKKLDSLTSIDQVREGMINIRNRFQETLLAGHWLTSGLQRNAASSSFPSLKSIPNWEVNKQRSDENKNSTSKAGSFDDKIINMETTKNENFSVPQNPGNIQNLRIDTNIDQFTEIAQIINSNQRNVMGHPILKEPPIASRILKSFTFSALTLSDTQPVREKKSEYLNSRGTIINDALSLNLKNVDSCRDSTVIREKNPETKFGEGNDEDRINHLGASLIRDDFSLEPCQMSKTFVFPRDTTMNDVESTEVTSNVNYSGVLSEKIRGLSGATTRSRVKKDVPSSPQNTGDGESYKNYQTEVDKQGPNQRARNRNYEPSSTQPTLITSFSPQEVLKDPTQNTETMKNTLNASVTKRKKSRPKKKNSTPKQNSSSTKNKLIPETHKSGGALSENSQKLSQSYSKTTKMKSSAISTKAFGHMKMNLGEAKIEEIAVDSAQNESSLIDEAKPRNIRKRAPPKSRKSSQNCTPNPTNKRNTSREGIYKNFGERKEETLSETNHSVENKKGDLDENINPPAMKVWTDSMNFDFFNLHNVSEDNSCKYQPSNATMTERYHDENSAADREQYFDEMDISFEQCSSSSLEELLDGINCDESPFCGDTRTNQQEKEIGEGKLHGNPAGHVSMTRLWGQSATRGLNFISARNKTSEQEFTSEQRTFQSTKVSNEETPTQYTNIANTEADIAMDCQSQTHLSWGQSATCGLFPISTRSKTLQEKFTREQSTFQPAQSANTSDEGTLTPHINIANSKAEIAMDWQSETPLTWGKLATCRISPTLSNISKQQIRKKRQINQQVQEETPTQYSNITNNNAEIAMKYQSQTPLAWGHSVTCGIPSTSETEAANVVDSAPLPQTSKTEEEEIEEILNGIEFVRVPEASEFIKASSIEELINDQCFEW</sequence>
<keyword evidence="3" id="KW-1185">Reference proteome</keyword>